<dbReference type="AlphaFoldDB" id="A0A9J5Y590"/>
<gene>
    <name evidence="1" type="ORF">H5410_035628</name>
</gene>
<dbReference type="Proteomes" id="UP000824120">
    <property type="component" value="Chromosome 7"/>
</dbReference>
<proteinExistence type="predicted"/>
<dbReference type="EMBL" id="JACXVP010000007">
    <property type="protein sequence ID" value="KAG5594396.1"/>
    <property type="molecule type" value="Genomic_DNA"/>
</dbReference>
<protein>
    <submittedName>
        <fullName evidence="1">Uncharacterized protein</fullName>
    </submittedName>
</protein>
<sequence>MSLIHQHPYYVGKVLITQHTFMPGAKIGYDKRTQRKQVLVSWKNSSDPAPGLYSMEMDPKNAQFVLKWNRTTEYWATD</sequence>
<evidence type="ECO:0000313" key="2">
    <source>
        <dbReference type="Proteomes" id="UP000824120"/>
    </source>
</evidence>
<evidence type="ECO:0000313" key="1">
    <source>
        <dbReference type="EMBL" id="KAG5594396.1"/>
    </source>
</evidence>
<dbReference type="OrthoDB" id="1936886at2759"/>
<comment type="caution">
    <text evidence="1">The sequence shown here is derived from an EMBL/GenBank/DDBJ whole genome shotgun (WGS) entry which is preliminary data.</text>
</comment>
<accession>A0A9J5Y590</accession>
<keyword evidence="2" id="KW-1185">Reference proteome</keyword>
<name>A0A9J5Y590_SOLCO</name>
<organism evidence="1 2">
    <name type="scientific">Solanum commersonii</name>
    <name type="common">Commerson's wild potato</name>
    <name type="synonym">Commerson's nightshade</name>
    <dbReference type="NCBI Taxonomy" id="4109"/>
    <lineage>
        <taxon>Eukaryota</taxon>
        <taxon>Viridiplantae</taxon>
        <taxon>Streptophyta</taxon>
        <taxon>Embryophyta</taxon>
        <taxon>Tracheophyta</taxon>
        <taxon>Spermatophyta</taxon>
        <taxon>Magnoliopsida</taxon>
        <taxon>eudicotyledons</taxon>
        <taxon>Gunneridae</taxon>
        <taxon>Pentapetalae</taxon>
        <taxon>asterids</taxon>
        <taxon>lamiids</taxon>
        <taxon>Solanales</taxon>
        <taxon>Solanaceae</taxon>
        <taxon>Solanoideae</taxon>
        <taxon>Solaneae</taxon>
        <taxon>Solanum</taxon>
    </lineage>
</organism>
<reference evidence="1 2" key="1">
    <citation type="submission" date="2020-09" db="EMBL/GenBank/DDBJ databases">
        <title>De no assembly of potato wild relative species, Solanum commersonii.</title>
        <authorList>
            <person name="Cho K."/>
        </authorList>
    </citation>
    <scope>NUCLEOTIDE SEQUENCE [LARGE SCALE GENOMIC DNA]</scope>
    <source>
        <strain evidence="1">LZ3.2</strain>
        <tissue evidence="1">Leaf</tissue>
    </source>
</reference>